<dbReference type="EMBL" id="BNCQ01000001">
    <property type="protein sequence ID" value="GIL93949.1"/>
    <property type="molecule type" value="Genomic_DNA"/>
</dbReference>
<dbReference type="EMBL" id="BNCP01000014">
    <property type="protein sequence ID" value="GIL78818.1"/>
    <property type="molecule type" value="Genomic_DNA"/>
</dbReference>
<reference evidence="1" key="1">
    <citation type="journal article" date="2021" name="Proc. Natl. Acad. Sci. U.S.A.">
        <title>Three genomes in the algal genus Volvox reveal the fate of a haploid sex-determining region after a transition to homothallism.</title>
        <authorList>
            <person name="Yamamoto K."/>
            <person name="Hamaji T."/>
            <person name="Kawai-Toyooka H."/>
            <person name="Matsuzaki R."/>
            <person name="Takahashi F."/>
            <person name="Nishimura Y."/>
            <person name="Kawachi M."/>
            <person name="Noguchi H."/>
            <person name="Minakuchi Y."/>
            <person name="Umen J.G."/>
            <person name="Toyoda A."/>
            <person name="Nozaki H."/>
        </authorList>
    </citation>
    <scope>NUCLEOTIDE SEQUENCE</scope>
    <source>
        <strain evidence="2">NIES-3785</strain>
        <strain evidence="1">NIES-3786</strain>
    </source>
</reference>
<evidence type="ECO:0000313" key="1">
    <source>
        <dbReference type="EMBL" id="GIL78818.1"/>
    </source>
</evidence>
<dbReference type="Proteomes" id="UP000747110">
    <property type="component" value="Unassembled WGS sequence"/>
</dbReference>
<dbReference type="AlphaFoldDB" id="A0A8J4FP79"/>
<name>A0A8J4FP79_9CHLO</name>
<accession>A0A8J4FP79</accession>
<evidence type="ECO:0000313" key="2">
    <source>
        <dbReference type="EMBL" id="GIL93949.1"/>
    </source>
</evidence>
<evidence type="ECO:0000313" key="3">
    <source>
        <dbReference type="Proteomes" id="UP000747110"/>
    </source>
</evidence>
<proteinExistence type="predicted"/>
<sequence length="178" mass="21128">MLYVTRVREEFTQDITKRFVEQNPGYDAIACGVRHSIRGEYITLPGIKFEMLLMPLFYYDVYLIRHGDWARFELQGDGGYINWAMYGSRYKREGNIVTWEGDAAEQYLKCYPDVAKANSPAWDHYVRHGRKERRGWPSHASKVQYLADYPDVAQNWNADPYLHYLKHGRKEPNRIWPE</sequence>
<organism evidence="1 3">
    <name type="scientific">Volvox reticuliferus</name>
    <dbReference type="NCBI Taxonomy" id="1737510"/>
    <lineage>
        <taxon>Eukaryota</taxon>
        <taxon>Viridiplantae</taxon>
        <taxon>Chlorophyta</taxon>
        <taxon>core chlorophytes</taxon>
        <taxon>Chlorophyceae</taxon>
        <taxon>CS clade</taxon>
        <taxon>Chlamydomonadales</taxon>
        <taxon>Volvocaceae</taxon>
        <taxon>Volvox</taxon>
    </lineage>
</organism>
<dbReference type="Proteomes" id="UP000722791">
    <property type="component" value="Unassembled WGS sequence"/>
</dbReference>
<comment type="caution">
    <text evidence="1">The sequence shown here is derived from an EMBL/GenBank/DDBJ whole genome shotgun (WGS) entry which is preliminary data.</text>
</comment>
<keyword evidence="3" id="KW-1185">Reference proteome</keyword>
<protein>
    <submittedName>
        <fullName evidence="1">Uncharacterized protein</fullName>
    </submittedName>
</protein>
<dbReference type="OrthoDB" id="549012at2759"/>
<gene>
    <name evidence="1" type="ORF">Vretifemale_8236</name>
    <name evidence="2" type="ORF">Vretimale_184</name>
</gene>